<feature type="compositionally biased region" description="Basic and acidic residues" evidence="1">
    <location>
        <begin position="73"/>
        <end position="86"/>
    </location>
</feature>
<protein>
    <submittedName>
        <fullName evidence="2">Uncharacterized protein</fullName>
    </submittedName>
</protein>
<name>W1P0U1_AMBTC</name>
<keyword evidence="3" id="KW-1185">Reference proteome</keyword>
<dbReference type="AlphaFoldDB" id="W1P0U1"/>
<dbReference type="Proteomes" id="UP000017836">
    <property type="component" value="Unassembled WGS sequence"/>
</dbReference>
<reference evidence="3" key="1">
    <citation type="journal article" date="2013" name="Science">
        <title>The Amborella genome and the evolution of flowering plants.</title>
        <authorList>
            <consortium name="Amborella Genome Project"/>
        </authorList>
    </citation>
    <scope>NUCLEOTIDE SEQUENCE [LARGE SCALE GENOMIC DNA]</scope>
</reference>
<dbReference type="HOGENOM" id="CLU_2629071_0_0_1"/>
<organism evidence="2 3">
    <name type="scientific">Amborella trichopoda</name>
    <dbReference type="NCBI Taxonomy" id="13333"/>
    <lineage>
        <taxon>Eukaryota</taxon>
        <taxon>Viridiplantae</taxon>
        <taxon>Streptophyta</taxon>
        <taxon>Embryophyta</taxon>
        <taxon>Tracheophyta</taxon>
        <taxon>Spermatophyta</taxon>
        <taxon>Magnoliopsida</taxon>
        <taxon>Amborellales</taxon>
        <taxon>Amborellaceae</taxon>
        <taxon>Amborella</taxon>
    </lineage>
</organism>
<dbReference type="Gramene" id="ERN03457">
    <property type="protein sequence ID" value="ERN03457"/>
    <property type="gene ID" value="AMTR_s00003p00266690"/>
</dbReference>
<sequence length="93" mass="10569">MYASEDLEEMDYYESRANIEVGDSRNIEKGPFEIVKEDDDIGKVSAMFEDMGADFNVHIGIVLEETKAKKKQEKLQKTKEDSKLEEEGGIDSC</sequence>
<evidence type="ECO:0000313" key="3">
    <source>
        <dbReference type="Proteomes" id="UP000017836"/>
    </source>
</evidence>
<accession>W1P0U1</accession>
<dbReference type="EMBL" id="KI394358">
    <property type="protein sequence ID" value="ERN03457.1"/>
    <property type="molecule type" value="Genomic_DNA"/>
</dbReference>
<proteinExistence type="predicted"/>
<evidence type="ECO:0000313" key="2">
    <source>
        <dbReference type="EMBL" id="ERN03457.1"/>
    </source>
</evidence>
<feature type="region of interest" description="Disordered" evidence="1">
    <location>
        <begin position="70"/>
        <end position="93"/>
    </location>
</feature>
<gene>
    <name evidence="2" type="ORF">AMTR_s00003p00266690</name>
</gene>
<evidence type="ECO:0000256" key="1">
    <source>
        <dbReference type="SAM" id="MobiDB-lite"/>
    </source>
</evidence>